<name>A0A917KHG9_9BACL</name>
<sequence>MTDVDPVDFEQKVRQLEDLMARLQRLMHIRHTPHRFGLTTSQVFILRFLDKVGCAKASDIARVAGLSPGAVTQVCDELVRLRLVQRKRSADDRRVVNVSLTEEGRQRLEHIRSVQVRRLMEVLYQLGPDDTEAFLRIMRRLVETVESLPPAEE</sequence>
<dbReference type="SUPFAM" id="SSF46785">
    <property type="entry name" value="Winged helix' DNA-binding domain"/>
    <property type="match status" value="1"/>
</dbReference>
<dbReference type="GO" id="GO:0006950">
    <property type="term" value="P:response to stress"/>
    <property type="evidence" value="ECO:0007669"/>
    <property type="project" value="TreeGrafter"/>
</dbReference>
<gene>
    <name evidence="3" type="ORF">GCM10010885_19010</name>
</gene>
<organism evidence="3 4">
    <name type="scientific">Alicyclobacillus cellulosilyticus</name>
    <dbReference type="NCBI Taxonomy" id="1003997"/>
    <lineage>
        <taxon>Bacteria</taxon>
        <taxon>Bacillati</taxon>
        <taxon>Bacillota</taxon>
        <taxon>Bacilli</taxon>
        <taxon>Bacillales</taxon>
        <taxon>Alicyclobacillaceae</taxon>
        <taxon>Alicyclobacillus</taxon>
    </lineage>
</organism>
<dbReference type="GO" id="GO:0003677">
    <property type="term" value="F:DNA binding"/>
    <property type="evidence" value="ECO:0007669"/>
    <property type="project" value="UniProtKB-KW"/>
</dbReference>
<reference evidence="3" key="1">
    <citation type="journal article" date="2014" name="Int. J. Syst. Evol. Microbiol.">
        <title>Complete genome sequence of Corynebacterium casei LMG S-19264T (=DSM 44701T), isolated from a smear-ripened cheese.</title>
        <authorList>
            <consortium name="US DOE Joint Genome Institute (JGI-PGF)"/>
            <person name="Walter F."/>
            <person name="Albersmeier A."/>
            <person name="Kalinowski J."/>
            <person name="Ruckert C."/>
        </authorList>
    </citation>
    <scope>NUCLEOTIDE SEQUENCE</scope>
    <source>
        <strain evidence="3">JCM 18487</strain>
    </source>
</reference>
<dbReference type="PANTHER" id="PTHR33164">
    <property type="entry name" value="TRANSCRIPTIONAL REGULATOR, MARR FAMILY"/>
    <property type="match status" value="1"/>
</dbReference>
<keyword evidence="4" id="KW-1185">Reference proteome</keyword>
<reference evidence="3" key="2">
    <citation type="submission" date="2020-09" db="EMBL/GenBank/DDBJ databases">
        <authorList>
            <person name="Sun Q."/>
            <person name="Ohkuma M."/>
        </authorList>
    </citation>
    <scope>NUCLEOTIDE SEQUENCE</scope>
    <source>
        <strain evidence="3">JCM 18487</strain>
    </source>
</reference>
<dbReference type="Pfam" id="PF12802">
    <property type="entry name" value="MarR_2"/>
    <property type="match status" value="1"/>
</dbReference>
<dbReference type="InterPro" id="IPR000835">
    <property type="entry name" value="HTH_MarR-typ"/>
</dbReference>
<dbReference type="InterPro" id="IPR039422">
    <property type="entry name" value="MarR/SlyA-like"/>
</dbReference>
<dbReference type="PROSITE" id="PS50995">
    <property type="entry name" value="HTH_MARR_2"/>
    <property type="match status" value="1"/>
</dbReference>
<evidence type="ECO:0000256" key="1">
    <source>
        <dbReference type="ARBA" id="ARBA00023125"/>
    </source>
</evidence>
<feature type="domain" description="HTH marR-type" evidence="2">
    <location>
        <begin position="13"/>
        <end position="143"/>
    </location>
</feature>
<keyword evidence="1" id="KW-0238">DNA-binding</keyword>
<dbReference type="PRINTS" id="PR00598">
    <property type="entry name" value="HTHMARR"/>
</dbReference>
<dbReference type="Gene3D" id="1.10.10.10">
    <property type="entry name" value="Winged helix-like DNA-binding domain superfamily/Winged helix DNA-binding domain"/>
    <property type="match status" value="1"/>
</dbReference>
<dbReference type="InterPro" id="IPR036388">
    <property type="entry name" value="WH-like_DNA-bd_sf"/>
</dbReference>
<dbReference type="EMBL" id="BMOY01000031">
    <property type="protein sequence ID" value="GGJ10035.1"/>
    <property type="molecule type" value="Genomic_DNA"/>
</dbReference>
<comment type="caution">
    <text evidence="3">The sequence shown here is derived from an EMBL/GenBank/DDBJ whole genome shotgun (WGS) entry which is preliminary data.</text>
</comment>
<proteinExistence type="predicted"/>
<dbReference type="InterPro" id="IPR036390">
    <property type="entry name" value="WH_DNA-bd_sf"/>
</dbReference>
<evidence type="ECO:0000313" key="3">
    <source>
        <dbReference type="EMBL" id="GGJ10035.1"/>
    </source>
</evidence>
<protein>
    <recommendedName>
        <fullName evidence="2">HTH marR-type domain-containing protein</fullName>
    </recommendedName>
</protein>
<dbReference type="SMART" id="SM00347">
    <property type="entry name" value="HTH_MARR"/>
    <property type="match status" value="1"/>
</dbReference>
<dbReference type="GO" id="GO:0003700">
    <property type="term" value="F:DNA-binding transcription factor activity"/>
    <property type="evidence" value="ECO:0007669"/>
    <property type="project" value="InterPro"/>
</dbReference>
<dbReference type="PANTHER" id="PTHR33164:SF99">
    <property type="entry name" value="MARR FAMILY REGULATORY PROTEIN"/>
    <property type="match status" value="1"/>
</dbReference>
<accession>A0A917KHG9</accession>
<evidence type="ECO:0000313" key="4">
    <source>
        <dbReference type="Proteomes" id="UP000637695"/>
    </source>
</evidence>
<evidence type="ECO:0000259" key="2">
    <source>
        <dbReference type="PROSITE" id="PS50995"/>
    </source>
</evidence>
<dbReference type="Proteomes" id="UP000637695">
    <property type="component" value="Unassembled WGS sequence"/>
</dbReference>
<dbReference type="AlphaFoldDB" id="A0A917KHG9"/>